<gene>
    <name evidence="2" type="ORF">SAMN05444695_10621</name>
</gene>
<keyword evidence="3" id="KW-1185">Reference proteome</keyword>
<dbReference type="Proteomes" id="UP000183263">
    <property type="component" value="Unassembled WGS sequence"/>
</dbReference>
<feature type="domain" description="TPR repeat" evidence="1">
    <location>
        <begin position="202"/>
        <end position="438"/>
    </location>
</feature>
<protein>
    <recommendedName>
        <fullName evidence="1">TPR repeat domain-containing protein</fullName>
    </recommendedName>
</protein>
<sequence length="768" mass="82130">MTLTRSQINAWNPATLSDVADAWIHVGTTVEDLFTRYVDAVTRVGDSYWEGATAEAAQNRANADRKTAVVVVDALEALADRARQGFHEVEAPLSRARTAIMEAEAEQFSVSDELSVTDLVHGPSPERDTARAEWQEYIRTAAQDAARADEAVRADLAAARDGLRATFTSAATLGADQGRSDAAALTNNPGDLSPEAVQRLVEAGELSPEQLSSLSEGAATTVPASHMEYLNQISRSLDGKSPSEIEEIFEQLPPDARTGLANSLQLVSNPNITASVEGDAEVPTHGGIELLPDQIRQSLERDDLVVREMKIGSGYPLPSVELNGVADNQAVARIAGAADSDYKAGSDLNTGLMEVGRQYLDAQVAHEQNPDHKFEYFTVDGRGGENPAVTEEIFAAVGDDKIAVQQAFTDPDHGKDFVSDLFTKNWTDDGSAASTLFRFDDADAFVENPDDPRDVARATRTGEIMSAVAESVSTDQAWQLMSNVPESGGQSVGDLNPELLRTVSESMSPYASDLAGADPADRPGFDLARRGEDGEVTRWADPHSNSTMAGSVRVVSLLNTDEQAGALFNSAAMGEILAQEGMYAAEPAGPNSGSHLATAGKLMALVDSGAENALQSRYDNDADRAQAVYDRKSSAYEALTGLGTLGIGKLPGGEYINQMVGLSGDSLKDSLIGTRPGEAPTAVVQTPDYSAHYHAILMQSPELPESYREAHPWAFDVDGSLRQYHEVQDESLDSLSLVGSGYATMFSGLGNHSVLTLESEYNRVRNER</sequence>
<organism evidence="2 3">
    <name type="scientific">Rhodococcus triatomae</name>
    <dbReference type="NCBI Taxonomy" id="300028"/>
    <lineage>
        <taxon>Bacteria</taxon>
        <taxon>Bacillati</taxon>
        <taxon>Actinomycetota</taxon>
        <taxon>Actinomycetes</taxon>
        <taxon>Mycobacteriales</taxon>
        <taxon>Nocardiaceae</taxon>
        <taxon>Rhodococcus</taxon>
    </lineage>
</organism>
<reference evidence="2 3" key="1">
    <citation type="submission" date="2016-10" db="EMBL/GenBank/DDBJ databases">
        <authorList>
            <person name="de Groot N.N."/>
        </authorList>
    </citation>
    <scope>NUCLEOTIDE SEQUENCE [LARGE SCALE GENOMIC DNA]</scope>
    <source>
        <strain evidence="2 3">DSM 44892</strain>
    </source>
</reference>
<dbReference type="RefSeq" id="WP_072740103.1">
    <property type="nucleotide sequence ID" value="NZ_CP048813.1"/>
</dbReference>
<proteinExistence type="predicted"/>
<name>A0A1G8J055_9NOCA</name>
<dbReference type="AlphaFoldDB" id="A0A1G8J055"/>
<evidence type="ECO:0000259" key="1">
    <source>
        <dbReference type="Pfam" id="PF23275"/>
    </source>
</evidence>
<dbReference type="OrthoDB" id="1187707at2"/>
<evidence type="ECO:0000313" key="2">
    <source>
        <dbReference type="EMBL" id="SDI24589.1"/>
    </source>
</evidence>
<dbReference type="InterPro" id="IPR057037">
    <property type="entry name" value="TPR_rep_actino"/>
</dbReference>
<evidence type="ECO:0000313" key="3">
    <source>
        <dbReference type="Proteomes" id="UP000183263"/>
    </source>
</evidence>
<dbReference type="Pfam" id="PF23275">
    <property type="entry name" value="TPR_23"/>
    <property type="match status" value="1"/>
</dbReference>
<accession>A0A1G8J055</accession>
<dbReference type="EMBL" id="FNDN01000006">
    <property type="protein sequence ID" value="SDI24589.1"/>
    <property type="molecule type" value="Genomic_DNA"/>
</dbReference>